<accession>A0ABX8ZIY4</accession>
<dbReference type="Proteomes" id="UP000824281">
    <property type="component" value="Chromosome"/>
</dbReference>
<reference evidence="2 3" key="1">
    <citation type="submission" date="2021-08" db="EMBL/GenBank/DDBJ databases">
        <title>Comparative Genomics Analysis of the Genus Qipengyuania Reveals Extensive Genetic Diversity and Metabolic Versatility, Including the Description of Fifteen Novel Species.</title>
        <authorList>
            <person name="Liu Y."/>
        </authorList>
    </citation>
    <scope>NUCLEOTIDE SEQUENCE [LARGE SCALE GENOMIC DNA]</scope>
    <source>
        <strain evidence="2 3">1NDH13</strain>
    </source>
</reference>
<dbReference type="RefSeq" id="WP_221424451.1">
    <property type="nucleotide sequence ID" value="NZ_CP081295.1"/>
</dbReference>
<keyword evidence="1" id="KW-0732">Signal</keyword>
<evidence type="ECO:0008006" key="4">
    <source>
        <dbReference type="Google" id="ProtNLM"/>
    </source>
</evidence>
<dbReference type="EMBL" id="CP081295">
    <property type="protein sequence ID" value="QZD88941.1"/>
    <property type="molecule type" value="Genomic_DNA"/>
</dbReference>
<sequence length="161" mass="16887">MKNFTRFAAAILLASGTMMANAPALAQDQAIDLKGDVKLEKVMIDDGGQSLVELVEPDTIVPGDKLIFGTEYSNNGTETVTNFVVTNPVPSAVRLAPAAPANLIVSVDGGATWGELATLSVEQADGTSRPAQQADVTHIRWTLATVAPGAKGRLEYPAIIR</sequence>
<name>A0ABX8ZIY4_9SPHN</name>
<gene>
    <name evidence="2" type="ORF">K3148_08770</name>
</gene>
<evidence type="ECO:0000313" key="3">
    <source>
        <dbReference type="Proteomes" id="UP000824281"/>
    </source>
</evidence>
<feature type="chain" id="PRO_5046641689" description="DUF11 domain-containing protein" evidence="1">
    <location>
        <begin position="27"/>
        <end position="161"/>
    </location>
</feature>
<evidence type="ECO:0000313" key="2">
    <source>
        <dbReference type="EMBL" id="QZD88941.1"/>
    </source>
</evidence>
<keyword evidence="3" id="KW-1185">Reference proteome</keyword>
<protein>
    <recommendedName>
        <fullName evidence="4">DUF11 domain-containing protein</fullName>
    </recommendedName>
</protein>
<organism evidence="2 3">
    <name type="scientific">Qipengyuania aurantiaca</name>
    <dbReference type="NCBI Taxonomy" id="2867233"/>
    <lineage>
        <taxon>Bacteria</taxon>
        <taxon>Pseudomonadati</taxon>
        <taxon>Pseudomonadota</taxon>
        <taxon>Alphaproteobacteria</taxon>
        <taxon>Sphingomonadales</taxon>
        <taxon>Erythrobacteraceae</taxon>
        <taxon>Qipengyuania</taxon>
    </lineage>
</organism>
<evidence type="ECO:0000256" key="1">
    <source>
        <dbReference type="SAM" id="SignalP"/>
    </source>
</evidence>
<proteinExistence type="predicted"/>
<feature type="signal peptide" evidence="1">
    <location>
        <begin position="1"/>
        <end position="26"/>
    </location>
</feature>